<name>A0ABS8G0U3_9FIRM</name>
<keyword evidence="2" id="KW-1185">Reference proteome</keyword>
<evidence type="ECO:0008006" key="3">
    <source>
        <dbReference type="Google" id="ProtNLM"/>
    </source>
</evidence>
<comment type="caution">
    <text evidence="1">The sequence shown here is derived from an EMBL/GenBank/DDBJ whole genome shotgun (WGS) entry which is preliminary data.</text>
</comment>
<dbReference type="RefSeq" id="WP_227708911.1">
    <property type="nucleotide sequence ID" value="NZ_JAJEQX010000041.1"/>
</dbReference>
<evidence type="ECO:0000313" key="2">
    <source>
        <dbReference type="Proteomes" id="UP001198151"/>
    </source>
</evidence>
<accession>A0ABS8G0U3</accession>
<proteinExistence type="predicted"/>
<dbReference type="Proteomes" id="UP001198151">
    <property type="component" value="Unassembled WGS sequence"/>
</dbReference>
<reference evidence="1 2" key="1">
    <citation type="submission" date="2021-10" db="EMBL/GenBank/DDBJ databases">
        <title>Anaerobic single-cell dispensing facilitates the cultivation of human gut bacteria.</title>
        <authorList>
            <person name="Afrizal A."/>
        </authorList>
    </citation>
    <scope>NUCLEOTIDE SEQUENCE [LARGE SCALE GENOMIC DNA]</scope>
    <source>
        <strain evidence="1 2">CLA-AA-H200</strain>
    </source>
</reference>
<gene>
    <name evidence="1" type="ORF">LKD70_16180</name>
</gene>
<sequence>MKIEICNRRELEKKDKVGFLANTSVISITDVGEPPVMLINTPQHILNLSFDDINSKADTFYDSRRFTLNLFSKEQAEQLAAFVYEYKDETEHFICQCRWGYSRSAAVAAALREHFYKDGMKIFLDEQYYPNIYVFRQTLKALDSLFENGVPSILHHAPGNQ</sequence>
<protein>
    <recommendedName>
        <fullName evidence="3">Tyrosine specific protein phosphatases domain-containing protein</fullName>
    </recommendedName>
</protein>
<evidence type="ECO:0000313" key="1">
    <source>
        <dbReference type="EMBL" id="MCC2255930.1"/>
    </source>
</evidence>
<dbReference type="EMBL" id="JAJEQX010000041">
    <property type="protein sequence ID" value="MCC2255930.1"/>
    <property type="molecule type" value="Genomic_DNA"/>
</dbReference>
<organism evidence="1 2">
    <name type="scientific">Ruminococcus turbiniformis</name>
    <dbReference type="NCBI Taxonomy" id="2881258"/>
    <lineage>
        <taxon>Bacteria</taxon>
        <taxon>Bacillati</taxon>
        <taxon>Bacillota</taxon>
        <taxon>Clostridia</taxon>
        <taxon>Eubacteriales</taxon>
        <taxon>Oscillospiraceae</taxon>
        <taxon>Ruminococcus</taxon>
    </lineage>
</organism>